<organism evidence="1 2">
    <name type="scientific">Halovenus salina</name>
    <dbReference type="NCBI Taxonomy" id="1510225"/>
    <lineage>
        <taxon>Archaea</taxon>
        <taxon>Methanobacteriati</taxon>
        <taxon>Methanobacteriota</taxon>
        <taxon>Stenosarchaea group</taxon>
        <taxon>Halobacteria</taxon>
        <taxon>Halobacteriales</taxon>
        <taxon>Haloarculaceae</taxon>
        <taxon>Halovenus</taxon>
    </lineage>
</organism>
<evidence type="ECO:0000313" key="2">
    <source>
        <dbReference type="Proteomes" id="UP001596445"/>
    </source>
</evidence>
<protein>
    <submittedName>
        <fullName evidence="1">Uncharacterized protein</fullName>
    </submittedName>
</protein>
<dbReference type="Proteomes" id="UP001596445">
    <property type="component" value="Unassembled WGS sequence"/>
</dbReference>
<dbReference type="AlphaFoldDB" id="A0ABD5W2S3"/>
<name>A0ABD5W2S3_9EURY</name>
<proteinExistence type="predicted"/>
<reference evidence="1 2" key="1">
    <citation type="journal article" date="2019" name="Int. J. Syst. Evol. Microbiol.">
        <title>The Global Catalogue of Microorganisms (GCM) 10K type strain sequencing project: providing services to taxonomists for standard genome sequencing and annotation.</title>
        <authorList>
            <consortium name="The Broad Institute Genomics Platform"/>
            <consortium name="The Broad Institute Genome Sequencing Center for Infectious Disease"/>
            <person name="Wu L."/>
            <person name="Ma J."/>
        </authorList>
    </citation>
    <scope>NUCLEOTIDE SEQUENCE [LARGE SCALE GENOMIC DNA]</scope>
    <source>
        <strain evidence="1 2">JCM 30072</strain>
    </source>
</reference>
<gene>
    <name evidence="1" type="ORF">ACFQQG_10405</name>
</gene>
<comment type="caution">
    <text evidence="1">The sequence shown here is derived from an EMBL/GenBank/DDBJ whole genome shotgun (WGS) entry which is preliminary data.</text>
</comment>
<evidence type="ECO:0000313" key="1">
    <source>
        <dbReference type="EMBL" id="MFC7058511.1"/>
    </source>
</evidence>
<sequence>MHKKRLEKKFDIAPNDVDYFARKLSESGYIDRIPAGERDYFVGGSELKDETSRDIGLDAQLKSRADAEGKLSHRELEEIIDVAATENVIDYLSQNDFIIDLDGEYLVQAALDEFAHSLADRIADQVTEEFQESEYVLHQPEFEQVIENNINESTTILKEARAVRQKIIARTEDALTEELDLSERAAYNMVVMSDPKLDGQGFAELVDEQARAVKKQVARSDVTITKRSEQLSAGEERIADLQLGRTQKSREFIRDEIQERYEEMVDQEW</sequence>
<keyword evidence="2" id="KW-1185">Reference proteome</keyword>
<dbReference type="RefSeq" id="WP_382185416.1">
    <property type="nucleotide sequence ID" value="NZ_JBHSZI010000001.1"/>
</dbReference>
<accession>A0ABD5W2S3</accession>
<dbReference type="EMBL" id="JBHSZI010000001">
    <property type="protein sequence ID" value="MFC7058511.1"/>
    <property type="molecule type" value="Genomic_DNA"/>
</dbReference>